<keyword evidence="3" id="KW-1185">Reference proteome</keyword>
<gene>
    <name evidence="2" type="ORF">BU14_0014s0012</name>
</gene>
<feature type="region of interest" description="Disordered" evidence="1">
    <location>
        <begin position="516"/>
        <end position="607"/>
    </location>
</feature>
<accession>A0A1X6PL45</accession>
<dbReference type="Proteomes" id="UP000218209">
    <property type="component" value="Unassembled WGS sequence"/>
</dbReference>
<evidence type="ECO:0000313" key="3">
    <source>
        <dbReference type="Proteomes" id="UP000218209"/>
    </source>
</evidence>
<feature type="compositionally biased region" description="Low complexity" evidence="1">
    <location>
        <begin position="303"/>
        <end position="323"/>
    </location>
</feature>
<evidence type="ECO:0000256" key="1">
    <source>
        <dbReference type="SAM" id="MobiDB-lite"/>
    </source>
</evidence>
<reference evidence="2 3" key="1">
    <citation type="submission" date="2017-03" db="EMBL/GenBank/DDBJ databases">
        <title>WGS assembly of Porphyra umbilicalis.</title>
        <authorList>
            <person name="Brawley S.H."/>
            <person name="Blouin N.A."/>
            <person name="Ficko-Blean E."/>
            <person name="Wheeler G.L."/>
            <person name="Lohr M."/>
            <person name="Goodson H.V."/>
            <person name="Jenkins J.W."/>
            <person name="Blaby-Haas C.E."/>
            <person name="Helliwell K.E."/>
            <person name="Chan C."/>
            <person name="Marriage T."/>
            <person name="Bhattacharya D."/>
            <person name="Klein A.S."/>
            <person name="Badis Y."/>
            <person name="Brodie J."/>
            <person name="Cao Y."/>
            <person name="Collen J."/>
            <person name="Dittami S.M."/>
            <person name="Gachon C.M."/>
            <person name="Green B.R."/>
            <person name="Karpowicz S."/>
            <person name="Kim J.W."/>
            <person name="Kudahl U."/>
            <person name="Lin S."/>
            <person name="Michel G."/>
            <person name="Mittag M."/>
            <person name="Olson B.J."/>
            <person name="Pangilinan J."/>
            <person name="Peng Y."/>
            <person name="Qiu H."/>
            <person name="Shu S."/>
            <person name="Singer J.T."/>
            <person name="Smith A.G."/>
            <person name="Sprecher B.N."/>
            <person name="Wagner V."/>
            <person name="Wang W."/>
            <person name="Wang Z.-Y."/>
            <person name="Yan J."/>
            <person name="Yarish C."/>
            <person name="Zoeuner-Riek S."/>
            <person name="Zhuang Y."/>
            <person name="Zou Y."/>
            <person name="Lindquist E.A."/>
            <person name="Grimwood J."/>
            <person name="Barry K."/>
            <person name="Rokhsar D.S."/>
            <person name="Schmutz J."/>
            <person name="Stiller J.W."/>
            <person name="Grossman A.R."/>
            <person name="Prochnik S.E."/>
        </authorList>
    </citation>
    <scope>NUCLEOTIDE SEQUENCE [LARGE SCALE GENOMIC DNA]</scope>
    <source>
        <strain evidence="2">4086291</strain>
    </source>
</reference>
<organism evidence="2 3">
    <name type="scientific">Porphyra umbilicalis</name>
    <name type="common">Purple laver</name>
    <name type="synonym">Red alga</name>
    <dbReference type="NCBI Taxonomy" id="2786"/>
    <lineage>
        <taxon>Eukaryota</taxon>
        <taxon>Rhodophyta</taxon>
        <taxon>Bangiophyceae</taxon>
        <taxon>Bangiales</taxon>
        <taxon>Bangiaceae</taxon>
        <taxon>Porphyra</taxon>
    </lineage>
</organism>
<protein>
    <submittedName>
        <fullName evidence="2">Uncharacterized protein</fullName>
    </submittedName>
</protein>
<name>A0A1X6PL45_PORUM</name>
<feature type="compositionally biased region" description="Low complexity" evidence="1">
    <location>
        <begin position="870"/>
        <end position="889"/>
    </location>
</feature>
<feature type="compositionally biased region" description="Basic residues" evidence="1">
    <location>
        <begin position="522"/>
        <end position="533"/>
    </location>
</feature>
<feature type="compositionally biased region" description="Pro residues" evidence="1">
    <location>
        <begin position="724"/>
        <end position="738"/>
    </location>
</feature>
<feature type="compositionally biased region" description="Low complexity" evidence="1">
    <location>
        <begin position="777"/>
        <end position="792"/>
    </location>
</feature>
<sequence>MLSAPTRVGHLVTSRRRRNSHACRRRLGPPQKAVIRSSRSAIPTRRSVTSTLRGVTLNRGSVTAATVVSAVDCRAWDRNSSSDTSAKTTRTIDAAARCMRNAARSARTVARVPNDGVLCADVGKQRQRWLRLGKRPGMVTLPRGSTGRGRPGRNHRRPSIEKTPAPRNTCGGKSALSAVGEWRPLHQPCRSSGCHAAAAVDTVRLTIILATARRKGVCVLACSRSGNGTPSFEGVERSAGKPERDRQSRRATREGGRTANAMVQPTASAGWRPAERWQSPRPHGLAVRWASPQPPQQRRRSPQPRGSSRVASAANASTASRRQRCVAAGRRVAAGRVLVGARSCEKGHTRMRRRCAVRRRTGAGQAEPARHAGGGNGAWPPDVVWPPGVSSLAHGRARKGTPECDGVAQSAVGRERDRQSRRATREGVSTAKAVVQPTASAGWRPAERWQSPRPHGLAVRWASPQPPQQRRRSPQPRGSSRVAPPVNASTAPRRQRCVAAGRRVAAGRVPVGAWSSEEGHTRMRRRCAVRRRTGAGQAEPARHAGGGEHSQSSGTAHGLGGLATRRTMAVPTATWVGRPQRRRSPQPRGSSRVASAANASTAPRGQRCVAAGKVQAQSQQVEGMGGRTAAQWQRVADAGKFHDLASVAARRRIVAARRRIVRIAGLLPRHRQSPCAEAQAVAALPQPQRRVAALGDSPPSLGLLLCTMGRRGKKPRAAGARPVASPPPATPADPPPPADRILVAPSDAKAAVTLLPPAAGHPPRGMETRAAARRRLAAQGGATGTTASARQAVPVGLPAPEPHNGGTAGAEAASSRAIAGGPTTRSASRRLVTAEAVEGLPSTVASCDGAAAPPLTAVTTGRRATRSTTRRGGAASSRGRGGAPSVAAADAHVERQGNGGGRSFQSLN</sequence>
<feature type="region of interest" description="Disordered" evidence="1">
    <location>
        <begin position="712"/>
        <end position="741"/>
    </location>
</feature>
<feature type="compositionally biased region" description="Low complexity" evidence="1">
    <location>
        <begin position="809"/>
        <end position="821"/>
    </location>
</feature>
<feature type="region of interest" description="Disordered" evidence="1">
    <location>
        <begin position="777"/>
        <end position="827"/>
    </location>
</feature>
<feature type="compositionally biased region" description="Basic residues" evidence="1">
    <location>
        <begin position="13"/>
        <end position="27"/>
    </location>
</feature>
<feature type="region of interest" description="Disordered" evidence="1">
    <location>
        <begin position="844"/>
        <end position="908"/>
    </location>
</feature>
<dbReference type="EMBL" id="KV918761">
    <property type="protein sequence ID" value="OSX81458.1"/>
    <property type="molecule type" value="Genomic_DNA"/>
</dbReference>
<feature type="region of interest" description="Disordered" evidence="1">
    <location>
        <begin position="1"/>
        <end position="42"/>
    </location>
</feature>
<dbReference type="AlphaFoldDB" id="A0A1X6PL45"/>
<feature type="compositionally biased region" description="Basic and acidic residues" evidence="1">
    <location>
        <begin position="413"/>
        <end position="425"/>
    </location>
</feature>
<feature type="region of interest" description="Disordered" evidence="1">
    <location>
        <begin position="229"/>
        <end position="323"/>
    </location>
</feature>
<feature type="compositionally biased region" description="Basic and acidic residues" evidence="1">
    <location>
        <begin position="234"/>
        <end position="256"/>
    </location>
</feature>
<feature type="region of interest" description="Disordered" evidence="1">
    <location>
        <begin position="355"/>
        <end position="502"/>
    </location>
</feature>
<feature type="region of interest" description="Disordered" evidence="1">
    <location>
        <begin position="137"/>
        <end position="173"/>
    </location>
</feature>
<evidence type="ECO:0000313" key="2">
    <source>
        <dbReference type="EMBL" id="OSX81458.1"/>
    </source>
</evidence>
<proteinExistence type="predicted"/>